<protein>
    <recommendedName>
        <fullName evidence="1">RmlD-like substrate binding domain-containing protein</fullName>
    </recommendedName>
</protein>
<dbReference type="EMBL" id="GL377312">
    <property type="protein sequence ID" value="EFI92703.1"/>
    <property type="molecule type" value="Genomic_DNA"/>
</dbReference>
<proteinExistence type="predicted"/>
<dbReference type="InterPro" id="IPR005913">
    <property type="entry name" value="dTDP_dehydrorham_reduct"/>
</dbReference>
<dbReference type="CDD" id="cd05254">
    <property type="entry name" value="dTDP_HR_like_SDR_e"/>
    <property type="match status" value="1"/>
</dbReference>
<evidence type="ECO:0000313" key="3">
    <source>
        <dbReference type="Proteomes" id="UP000007431"/>
    </source>
</evidence>
<evidence type="ECO:0000259" key="1">
    <source>
        <dbReference type="Pfam" id="PF04321"/>
    </source>
</evidence>
<keyword evidence="3" id="KW-1185">Reference proteome</keyword>
<reference evidence="2 3" key="1">
    <citation type="journal article" date="2010" name="Nat. Biotechnol.">
        <title>Genome sequence of the model mushroom Schizophyllum commune.</title>
        <authorList>
            <person name="Ohm R.A."/>
            <person name="de Jong J.F."/>
            <person name="Lugones L.G."/>
            <person name="Aerts A."/>
            <person name="Kothe E."/>
            <person name="Stajich J.E."/>
            <person name="de Vries R.P."/>
            <person name="Record E."/>
            <person name="Levasseur A."/>
            <person name="Baker S.E."/>
            <person name="Bartholomew K.A."/>
            <person name="Coutinho P.M."/>
            <person name="Erdmann S."/>
            <person name="Fowler T.J."/>
            <person name="Gathman A.C."/>
            <person name="Lombard V."/>
            <person name="Henrissat B."/>
            <person name="Knabe N."/>
            <person name="Kuees U."/>
            <person name="Lilly W.W."/>
            <person name="Lindquist E."/>
            <person name="Lucas S."/>
            <person name="Magnuson J.K."/>
            <person name="Piumi F."/>
            <person name="Raudaskoski M."/>
            <person name="Salamov A."/>
            <person name="Schmutz J."/>
            <person name="Schwarze F.W.M.R."/>
            <person name="vanKuyk P.A."/>
            <person name="Horton J.S."/>
            <person name="Grigoriev I.V."/>
            <person name="Woesten H.A.B."/>
        </authorList>
    </citation>
    <scope>NUCLEOTIDE SEQUENCE [LARGE SCALE GENOMIC DNA]</scope>
    <source>
        <strain evidence="3">H4-8 / FGSC 9210</strain>
    </source>
</reference>
<organism evidence="3">
    <name type="scientific">Schizophyllum commune (strain H4-8 / FGSC 9210)</name>
    <name type="common">Split gill fungus</name>
    <dbReference type="NCBI Taxonomy" id="578458"/>
    <lineage>
        <taxon>Eukaryota</taxon>
        <taxon>Fungi</taxon>
        <taxon>Dikarya</taxon>
        <taxon>Basidiomycota</taxon>
        <taxon>Agaricomycotina</taxon>
        <taxon>Agaricomycetes</taxon>
        <taxon>Agaricomycetidae</taxon>
        <taxon>Agaricales</taxon>
        <taxon>Schizophyllaceae</taxon>
        <taxon>Schizophyllum</taxon>
    </lineage>
</organism>
<dbReference type="InterPro" id="IPR029903">
    <property type="entry name" value="RmlD-like-bd"/>
</dbReference>
<dbReference type="UniPathway" id="UPA00315">
    <property type="reaction ID" value="UER00080"/>
</dbReference>
<dbReference type="PANTHER" id="PTHR10491">
    <property type="entry name" value="DTDP-4-DEHYDRORHAMNOSE REDUCTASE"/>
    <property type="match status" value="1"/>
</dbReference>
<name>D8QHM7_SCHCM</name>
<dbReference type="eggNOG" id="KOG1430">
    <property type="taxonomic scope" value="Eukaryota"/>
</dbReference>
<gene>
    <name evidence="2" type="ORF">SCHCODRAFT_17553</name>
</gene>
<dbReference type="GeneID" id="9596806"/>
<dbReference type="HOGENOM" id="CLU_045518_0_1_1"/>
<accession>D8QHM7</accession>
<evidence type="ECO:0000313" key="2">
    <source>
        <dbReference type="EMBL" id="EFI92703.1"/>
    </source>
</evidence>
<sequence length="307" mass="33182">MKIVITGASGVLGSAIRKAFESASGKDYEVIPLSHSQSGNGLIPLDLTDSGKVEELLSSKKPDWVIHCAAERRPDVAEKDPEAARRLNAAVPDQLAKLSKSLGFTLTYISTDYVFDGKNPPYKPSSPTNPLNLYGVTKRDGEIAVLGVEGAKVMVLRVPVLYGPIPSGKNSESAINILLDIVKDQSGKTYKMDHYAVRYPTNVLDIGKFLEKISGALADVPSIVHYSASEVFTKYEICQLYGKILNVPITHITADAAEPSGASAASRPRDCKLDTSETEAFLQKHGLGGLDAVKFEEWWTQFLAGSK</sequence>
<dbReference type="OMA" id="RMPLMFG"/>
<dbReference type="Pfam" id="PF04321">
    <property type="entry name" value="RmlD_sub_bind"/>
    <property type="match status" value="1"/>
</dbReference>
<dbReference type="InterPro" id="IPR036291">
    <property type="entry name" value="NAD(P)-bd_dom_sf"/>
</dbReference>
<dbReference type="KEGG" id="scm:SCHCO_02641114"/>
<dbReference type="Gene3D" id="3.40.50.720">
    <property type="entry name" value="NAD(P)-binding Rossmann-like Domain"/>
    <property type="match status" value="1"/>
</dbReference>
<dbReference type="PANTHER" id="PTHR10491:SF4">
    <property type="entry name" value="METHIONINE ADENOSYLTRANSFERASE 2 SUBUNIT BETA"/>
    <property type="match status" value="1"/>
</dbReference>
<dbReference type="SUPFAM" id="SSF51735">
    <property type="entry name" value="NAD(P)-binding Rossmann-fold domains"/>
    <property type="match status" value="1"/>
</dbReference>
<dbReference type="GO" id="GO:0006556">
    <property type="term" value="P:S-adenosylmethionine biosynthetic process"/>
    <property type="evidence" value="ECO:0007669"/>
    <property type="project" value="UniProtKB-UniPathway"/>
</dbReference>
<dbReference type="STRING" id="578458.D8QHM7"/>
<dbReference type="RefSeq" id="XP_003027606.1">
    <property type="nucleotide sequence ID" value="XM_003027560.1"/>
</dbReference>
<dbReference type="FunFam" id="3.40.50.720:FF:000357">
    <property type="entry name" value="Methionine adenosyltransferase 2 subunit beta"/>
    <property type="match status" value="1"/>
</dbReference>
<dbReference type="VEuPathDB" id="FungiDB:SCHCODRAFT_02641114"/>
<dbReference type="InParanoid" id="D8QHM7"/>
<dbReference type="AlphaFoldDB" id="D8QHM7"/>
<dbReference type="GO" id="GO:0048270">
    <property type="term" value="F:methionine adenosyltransferase regulator activity"/>
    <property type="evidence" value="ECO:0007669"/>
    <property type="project" value="TreeGrafter"/>
</dbReference>
<feature type="domain" description="RmlD-like substrate binding" evidence="1">
    <location>
        <begin position="1"/>
        <end position="281"/>
    </location>
</feature>
<dbReference type="GO" id="GO:0048269">
    <property type="term" value="C:methionine adenosyltransferase complex"/>
    <property type="evidence" value="ECO:0007669"/>
    <property type="project" value="TreeGrafter"/>
</dbReference>
<dbReference type="OrthoDB" id="6235964at2759"/>
<dbReference type="Proteomes" id="UP000007431">
    <property type="component" value="Unassembled WGS sequence"/>
</dbReference>